<accession>A0A1Y5HYV6</accession>
<feature type="domain" description="Phospholipase D N-terminal" evidence="3">
    <location>
        <begin position="54"/>
        <end position="145"/>
    </location>
</feature>
<feature type="domain" description="PhoD-like phosphatase metallophosphatase" evidence="2">
    <location>
        <begin position="156"/>
        <end position="381"/>
    </location>
</feature>
<evidence type="ECO:0000313" key="4">
    <source>
        <dbReference type="EMBL" id="OUS40983.1"/>
    </source>
</evidence>
<dbReference type="PROSITE" id="PS51257">
    <property type="entry name" value="PROKAR_LIPOPROTEIN"/>
    <property type="match status" value="1"/>
</dbReference>
<dbReference type="InterPro" id="IPR052900">
    <property type="entry name" value="Phospholipid_Metab_Enz"/>
</dbReference>
<dbReference type="Gene3D" id="3.60.21.70">
    <property type="entry name" value="PhoD-like phosphatase"/>
    <property type="match status" value="1"/>
</dbReference>
<dbReference type="InterPro" id="IPR006311">
    <property type="entry name" value="TAT_signal"/>
</dbReference>
<sequence>MTIKTDLTRRSFIKTAAAGASAVAVPMALTGCGGDDDNDSLSLTDSKLVVAFGHGVASGDPLADKVIIWTRITHTENTAQTIPVEWKVATDSAMTDVVSSGIVTTNADIDYTVKVDADRLLANTTYYYQFTGPLNVKSTIGTTKTLPVGYIESVKLAVCSCANYPAGYFNAYDALGKSDADVVVHLGDYIYEYAVGEYGTTANTIDQGRNHSPEKEVWTLADYRLRYSQYRQDTLLQGAHQAKPFICVWDDHELANDSFKDGAANHTEGDEGSFTDRRAAAFQAYHEWLPIRTGSDKEIIYRNFKFGELISMNMMDTRHIARDASLTTDQLLAAGSGAAALIADPNRRLIGDEQLNWLIQEWSNSTTTWEVLGQQVLMGRIFVPVELLLYLDTL</sequence>
<feature type="non-terminal residue" evidence="4">
    <location>
        <position position="394"/>
    </location>
</feature>
<dbReference type="Pfam" id="PF09423">
    <property type="entry name" value="PhoD"/>
    <property type="match status" value="1"/>
</dbReference>
<dbReference type="Pfam" id="PF16655">
    <property type="entry name" value="PhoD_N"/>
    <property type="match status" value="1"/>
</dbReference>
<dbReference type="Proteomes" id="UP000227088">
    <property type="component" value="Unassembled WGS sequence"/>
</dbReference>
<dbReference type="InterPro" id="IPR019546">
    <property type="entry name" value="TAT_signal_bac_arc"/>
</dbReference>
<dbReference type="InterPro" id="IPR018946">
    <property type="entry name" value="PhoD-like_MPP"/>
</dbReference>
<dbReference type="EMBL" id="MABE01000186">
    <property type="protein sequence ID" value="OUS40983.1"/>
    <property type="molecule type" value="Genomic_DNA"/>
</dbReference>
<dbReference type="InterPro" id="IPR029052">
    <property type="entry name" value="Metallo-depent_PP-like"/>
</dbReference>
<dbReference type="SUPFAM" id="SSF56300">
    <property type="entry name" value="Metallo-dependent phosphatases"/>
    <property type="match status" value="1"/>
</dbReference>
<protein>
    <recommendedName>
        <fullName evidence="6">Alkaline phosphatase</fullName>
    </recommendedName>
</protein>
<dbReference type="InterPro" id="IPR032093">
    <property type="entry name" value="PhoD_N"/>
</dbReference>
<keyword evidence="1" id="KW-0732">Signal</keyword>
<gene>
    <name evidence="4" type="ORF">A9R00_03250</name>
</gene>
<dbReference type="CDD" id="cd07389">
    <property type="entry name" value="MPP_PhoD"/>
    <property type="match status" value="1"/>
</dbReference>
<evidence type="ECO:0000256" key="1">
    <source>
        <dbReference type="ARBA" id="ARBA00022729"/>
    </source>
</evidence>
<dbReference type="PANTHER" id="PTHR43606">
    <property type="entry name" value="PHOSPHATASE, PUTATIVE (AFU_ORTHOLOGUE AFUA_6G08710)-RELATED"/>
    <property type="match status" value="1"/>
</dbReference>
<comment type="caution">
    <text evidence="4">The sequence shown here is derived from an EMBL/GenBank/DDBJ whole genome shotgun (WGS) entry which is preliminary data.</text>
</comment>
<dbReference type="Gene3D" id="2.60.40.380">
    <property type="entry name" value="Purple acid phosphatase-like, N-terminal"/>
    <property type="match status" value="1"/>
</dbReference>
<dbReference type="PANTHER" id="PTHR43606:SF2">
    <property type="entry name" value="ALKALINE PHOSPHATASE FAMILY PROTEIN (AFU_ORTHOLOGUE AFUA_5G03860)"/>
    <property type="match status" value="1"/>
</dbReference>
<organism evidence="4 5">
    <name type="scientific">Oleispira antarctica</name>
    <dbReference type="NCBI Taxonomy" id="188908"/>
    <lineage>
        <taxon>Bacteria</taxon>
        <taxon>Pseudomonadati</taxon>
        <taxon>Pseudomonadota</taxon>
        <taxon>Gammaproteobacteria</taxon>
        <taxon>Oceanospirillales</taxon>
        <taxon>Oceanospirillaceae</taxon>
        <taxon>Oleispira</taxon>
    </lineage>
</organism>
<reference evidence="5" key="1">
    <citation type="journal article" date="2017" name="Proc. Natl. Acad. Sci. U.S.A.">
        <title>Simulation of Deepwater Horizon oil plume reveals substrate specialization within a complex community of hydrocarbon degraders.</title>
        <authorList>
            <person name="Hu P."/>
            <person name="Dubinsky E.A."/>
            <person name="Probst A.J."/>
            <person name="Wang J."/>
            <person name="Sieber C.M.K."/>
            <person name="Tom L.M."/>
            <person name="Gardinali P."/>
            <person name="Banfield J.F."/>
            <person name="Atlas R.M."/>
            <person name="Andersen G.L."/>
        </authorList>
    </citation>
    <scope>NUCLEOTIDE SEQUENCE [LARGE SCALE GENOMIC DNA]</scope>
</reference>
<dbReference type="PROSITE" id="PS51318">
    <property type="entry name" value="TAT"/>
    <property type="match status" value="1"/>
</dbReference>
<dbReference type="AlphaFoldDB" id="A0A1Y5HYV6"/>
<evidence type="ECO:0000259" key="3">
    <source>
        <dbReference type="Pfam" id="PF16655"/>
    </source>
</evidence>
<evidence type="ECO:0008006" key="6">
    <source>
        <dbReference type="Google" id="ProtNLM"/>
    </source>
</evidence>
<dbReference type="InterPro" id="IPR038607">
    <property type="entry name" value="PhoD-like_sf"/>
</dbReference>
<name>A0A1Y5HYV6_OLEAN</name>
<evidence type="ECO:0000259" key="2">
    <source>
        <dbReference type="Pfam" id="PF09423"/>
    </source>
</evidence>
<proteinExistence type="predicted"/>
<dbReference type="NCBIfam" id="TIGR01409">
    <property type="entry name" value="TAT_signal_seq"/>
    <property type="match status" value="1"/>
</dbReference>
<evidence type="ECO:0000313" key="5">
    <source>
        <dbReference type="Proteomes" id="UP000227088"/>
    </source>
</evidence>